<keyword evidence="2" id="KW-1185">Reference proteome</keyword>
<dbReference type="InterPro" id="IPR051159">
    <property type="entry name" value="Hexapeptide_acetyltransf"/>
</dbReference>
<gene>
    <name evidence="1" type="ORF">AACH11_02255</name>
</gene>
<keyword evidence="1" id="KW-0808">Transferase</keyword>
<dbReference type="CDD" id="cd04647">
    <property type="entry name" value="LbH_MAT_like"/>
    <property type="match status" value="1"/>
</dbReference>
<dbReference type="EMBL" id="JBBUTF010000002">
    <property type="protein sequence ID" value="MEK8024791.1"/>
    <property type="molecule type" value="Genomic_DNA"/>
</dbReference>
<keyword evidence="1" id="KW-0012">Acyltransferase</keyword>
<sequence>MSPPSLSLRLRAWLNRRRRALVQALLHRIVFGEASGGRWLASTRIAPSTCIVGEDALRLADQVYVGPFCFLEASGGITLGEGVQLTSHVCIVTHASHRSQRLLGAAYGQWPAGRPRPGWIAGAVEIGPYAFIGPHTVIEAGSRLGRGCIVRAGSVVRGVFPDHAVIAGNPAVVVGDARDGDAKGLAAHPELREGYAAWAGERPAAQVVAPDDALPSTGGPR</sequence>
<dbReference type="InterPro" id="IPR011004">
    <property type="entry name" value="Trimer_LpxA-like_sf"/>
</dbReference>
<dbReference type="RefSeq" id="WP_341372563.1">
    <property type="nucleotide sequence ID" value="NZ_JBBUTF010000002.1"/>
</dbReference>
<proteinExistence type="predicted"/>
<name>A0ABU9B4J6_9BURK</name>
<dbReference type="Proteomes" id="UP001368500">
    <property type="component" value="Unassembled WGS sequence"/>
</dbReference>
<dbReference type="Pfam" id="PF00132">
    <property type="entry name" value="Hexapep"/>
    <property type="match status" value="1"/>
</dbReference>
<organism evidence="1 2">
    <name type="scientific">Pseudaquabacterium rugosum</name>
    <dbReference type="NCBI Taxonomy" id="2984194"/>
    <lineage>
        <taxon>Bacteria</taxon>
        <taxon>Pseudomonadati</taxon>
        <taxon>Pseudomonadota</taxon>
        <taxon>Betaproteobacteria</taxon>
        <taxon>Burkholderiales</taxon>
        <taxon>Sphaerotilaceae</taxon>
        <taxon>Pseudaquabacterium</taxon>
    </lineage>
</organism>
<dbReference type="InterPro" id="IPR001451">
    <property type="entry name" value="Hexapep"/>
</dbReference>
<comment type="caution">
    <text evidence="1">The sequence shown here is derived from an EMBL/GenBank/DDBJ whole genome shotgun (WGS) entry which is preliminary data.</text>
</comment>
<accession>A0ABU9B4J6</accession>
<evidence type="ECO:0000313" key="1">
    <source>
        <dbReference type="EMBL" id="MEK8024791.1"/>
    </source>
</evidence>
<dbReference type="GO" id="GO:0016746">
    <property type="term" value="F:acyltransferase activity"/>
    <property type="evidence" value="ECO:0007669"/>
    <property type="project" value="UniProtKB-KW"/>
</dbReference>
<dbReference type="EC" id="2.3.1.-" evidence="1"/>
<dbReference type="Gene3D" id="2.160.10.10">
    <property type="entry name" value="Hexapeptide repeat proteins"/>
    <property type="match status" value="1"/>
</dbReference>
<evidence type="ECO:0000313" key="2">
    <source>
        <dbReference type="Proteomes" id="UP001368500"/>
    </source>
</evidence>
<dbReference type="PANTHER" id="PTHR23416">
    <property type="entry name" value="SIALIC ACID SYNTHASE-RELATED"/>
    <property type="match status" value="1"/>
</dbReference>
<protein>
    <submittedName>
        <fullName evidence="1">Acyltransferase</fullName>
        <ecNumber evidence="1">2.3.1.-</ecNumber>
    </submittedName>
</protein>
<reference evidence="1 2" key="1">
    <citation type="submission" date="2024-04" db="EMBL/GenBank/DDBJ databases">
        <title>Novel species of the genus Ideonella isolated from streams.</title>
        <authorList>
            <person name="Lu H."/>
        </authorList>
    </citation>
    <scope>NUCLEOTIDE SEQUENCE [LARGE SCALE GENOMIC DNA]</scope>
    <source>
        <strain evidence="1 2">BYS139W</strain>
    </source>
</reference>
<dbReference type="SUPFAM" id="SSF51161">
    <property type="entry name" value="Trimeric LpxA-like enzymes"/>
    <property type="match status" value="1"/>
</dbReference>